<proteinExistence type="predicted"/>
<evidence type="ECO:0000313" key="1">
    <source>
        <dbReference type="EMBL" id="PRH40169.1"/>
    </source>
</evidence>
<organism evidence="1 2">
    <name type="scientific">Burkholderia vietnamiensis</name>
    <dbReference type="NCBI Taxonomy" id="60552"/>
    <lineage>
        <taxon>Bacteria</taxon>
        <taxon>Pseudomonadati</taxon>
        <taxon>Pseudomonadota</taxon>
        <taxon>Betaproteobacteria</taxon>
        <taxon>Burkholderiales</taxon>
        <taxon>Burkholderiaceae</taxon>
        <taxon>Burkholderia</taxon>
        <taxon>Burkholderia cepacia complex</taxon>
    </lineage>
</organism>
<dbReference type="EMBL" id="PVHK01000166">
    <property type="protein sequence ID" value="PRH40169.1"/>
    <property type="molecule type" value="Genomic_DNA"/>
</dbReference>
<comment type="caution">
    <text evidence="1">The sequence shown here is derived from an EMBL/GenBank/DDBJ whole genome shotgun (WGS) entry which is preliminary data.</text>
</comment>
<accession>A0AA45BAL8</accession>
<protein>
    <submittedName>
        <fullName evidence="1">Uncharacterized protein</fullName>
    </submittedName>
</protein>
<reference evidence="1 2" key="1">
    <citation type="submission" date="2018-03" db="EMBL/GenBank/DDBJ databases">
        <authorList>
            <person name="Nguyen K."/>
            <person name="Fouts D."/>
            <person name="Sutton G."/>
        </authorList>
    </citation>
    <scope>NUCLEOTIDE SEQUENCE [LARGE SCALE GENOMIC DNA]</scope>
    <source>
        <strain evidence="1 2">AU3578</strain>
    </source>
</reference>
<gene>
    <name evidence="1" type="ORF">C6T65_22500</name>
</gene>
<dbReference type="AlphaFoldDB" id="A0AA45BAL8"/>
<dbReference type="RefSeq" id="WP_059462746.1">
    <property type="nucleotide sequence ID" value="NZ_CADFFO010000079.1"/>
</dbReference>
<dbReference type="Proteomes" id="UP000237632">
    <property type="component" value="Unassembled WGS sequence"/>
</dbReference>
<evidence type="ECO:0000313" key="2">
    <source>
        <dbReference type="Proteomes" id="UP000237632"/>
    </source>
</evidence>
<name>A0AA45BAL8_BURVI</name>
<sequence>MSEILTEAEKSSIRAVAAGDKVQIEAARAAFNRAAPEHGVDACVELQFMAEVLAPVPDLLLRSQYRAAVLKQTH</sequence>